<proteinExistence type="predicted"/>
<dbReference type="AlphaFoldDB" id="A0A6A6RTY8"/>
<sequence length="117" mass="12828">MCPIGTSGSRAKEPDAENGATLCVERRPKKAGRNKPAVIRSRGLLDWAPCLQMRCDARPGIWILFTKVVVWWGGTVVLFRPSGHGRSTSVCACVETFECVLSSTQTNFSLQNQSSKE</sequence>
<evidence type="ECO:0000313" key="2">
    <source>
        <dbReference type="Proteomes" id="UP000799753"/>
    </source>
</evidence>
<dbReference type="EMBL" id="MU006789">
    <property type="protein sequence ID" value="KAF2638657.1"/>
    <property type="molecule type" value="Genomic_DNA"/>
</dbReference>
<name>A0A6A6RTY8_9PLEO</name>
<evidence type="ECO:0000313" key="1">
    <source>
        <dbReference type="EMBL" id="KAF2638657.1"/>
    </source>
</evidence>
<protein>
    <submittedName>
        <fullName evidence="1">Uncharacterized protein</fullName>
    </submittedName>
</protein>
<reference evidence="1" key="1">
    <citation type="journal article" date="2020" name="Stud. Mycol.">
        <title>101 Dothideomycetes genomes: a test case for predicting lifestyles and emergence of pathogens.</title>
        <authorList>
            <person name="Haridas S."/>
            <person name="Albert R."/>
            <person name="Binder M."/>
            <person name="Bloem J."/>
            <person name="Labutti K."/>
            <person name="Salamov A."/>
            <person name="Andreopoulos B."/>
            <person name="Baker S."/>
            <person name="Barry K."/>
            <person name="Bills G."/>
            <person name="Bluhm B."/>
            <person name="Cannon C."/>
            <person name="Castanera R."/>
            <person name="Culley D."/>
            <person name="Daum C."/>
            <person name="Ezra D."/>
            <person name="Gonzalez J."/>
            <person name="Henrissat B."/>
            <person name="Kuo A."/>
            <person name="Liang C."/>
            <person name="Lipzen A."/>
            <person name="Lutzoni F."/>
            <person name="Magnuson J."/>
            <person name="Mondo S."/>
            <person name="Nolan M."/>
            <person name="Ohm R."/>
            <person name="Pangilinan J."/>
            <person name="Park H.-J."/>
            <person name="Ramirez L."/>
            <person name="Alfaro M."/>
            <person name="Sun H."/>
            <person name="Tritt A."/>
            <person name="Yoshinaga Y."/>
            <person name="Zwiers L.-H."/>
            <person name="Turgeon B."/>
            <person name="Goodwin S."/>
            <person name="Spatafora J."/>
            <person name="Crous P."/>
            <person name="Grigoriev I."/>
        </authorList>
    </citation>
    <scope>NUCLEOTIDE SEQUENCE</scope>
    <source>
        <strain evidence="1">CBS 473.64</strain>
    </source>
</reference>
<accession>A0A6A6RTY8</accession>
<dbReference type="Proteomes" id="UP000799753">
    <property type="component" value="Unassembled WGS sequence"/>
</dbReference>
<gene>
    <name evidence="1" type="ORF">P280DRAFT_76144</name>
</gene>
<organism evidence="1 2">
    <name type="scientific">Massarina eburnea CBS 473.64</name>
    <dbReference type="NCBI Taxonomy" id="1395130"/>
    <lineage>
        <taxon>Eukaryota</taxon>
        <taxon>Fungi</taxon>
        <taxon>Dikarya</taxon>
        <taxon>Ascomycota</taxon>
        <taxon>Pezizomycotina</taxon>
        <taxon>Dothideomycetes</taxon>
        <taxon>Pleosporomycetidae</taxon>
        <taxon>Pleosporales</taxon>
        <taxon>Massarineae</taxon>
        <taxon>Massarinaceae</taxon>
        <taxon>Massarina</taxon>
    </lineage>
</organism>
<keyword evidence="2" id="KW-1185">Reference proteome</keyword>